<sequence length="78" mass="8763">MGYCLINFQNSKFLFEARQVPRWTSAASGQGFAEGEERARTKQQFSVGIVAVLRGSLPSDKRRAPWGKMPERATAWSN</sequence>
<name>A0A2M7R5N7_9BACT</name>
<dbReference type="EMBL" id="PFLW01000072">
    <property type="protein sequence ID" value="PIY88727.1"/>
    <property type="molecule type" value="Genomic_DNA"/>
</dbReference>
<organism evidence="1 2">
    <name type="scientific">Candidatus Nealsonbacteria bacterium CG_4_10_14_0_8_um_filter_37_14</name>
    <dbReference type="NCBI Taxonomy" id="1974684"/>
    <lineage>
        <taxon>Bacteria</taxon>
        <taxon>Candidatus Nealsoniibacteriota</taxon>
    </lineage>
</organism>
<comment type="caution">
    <text evidence="1">The sequence shown here is derived from an EMBL/GenBank/DDBJ whole genome shotgun (WGS) entry which is preliminary data.</text>
</comment>
<dbReference type="Proteomes" id="UP000230767">
    <property type="component" value="Unassembled WGS sequence"/>
</dbReference>
<protein>
    <submittedName>
        <fullName evidence="1">Uncharacterized protein</fullName>
    </submittedName>
</protein>
<evidence type="ECO:0000313" key="2">
    <source>
        <dbReference type="Proteomes" id="UP000230767"/>
    </source>
</evidence>
<evidence type="ECO:0000313" key="1">
    <source>
        <dbReference type="EMBL" id="PIY88727.1"/>
    </source>
</evidence>
<gene>
    <name evidence="1" type="ORF">COY73_03005</name>
</gene>
<proteinExistence type="predicted"/>
<dbReference type="AlphaFoldDB" id="A0A2M7R5N7"/>
<accession>A0A2M7R5N7</accession>
<reference evidence="2" key="1">
    <citation type="submission" date="2017-09" db="EMBL/GenBank/DDBJ databases">
        <title>Depth-based differentiation of microbial function through sediment-hosted aquifers and enrichment of novel symbionts in the deep terrestrial subsurface.</title>
        <authorList>
            <person name="Probst A.J."/>
            <person name="Ladd B."/>
            <person name="Jarett J.K."/>
            <person name="Geller-Mcgrath D.E."/>
            <person name="Sieber C.M.K."/>
            <person name="Emerson J.B."/>
            <person name="Anantharaman K."/>
            <person name="Thomas B.C."/>
            <person name="Malmstrom R."/>
            <person name="Stieglmeier M."/>
            <person name="Klingl A."/>
            <person name="Woyke T."/>
            <person name="Ryan C.M."/>
            <person name="Banfield J.F."/>
        </authorList>
    </citation>
    <scope>NUCLEOTIDE SEQUENCE [LARGE SCALE GENOMIC DNA]</scope>
</reference>